<reference evidence="1 2" key="1">
    <citation type="submission" date="2016-01" db="EMBL/GenBank/DDBJ databases">
        <title>Genome Sequences of Twelve Sporeforming Bacillus Species Isolated from Foods.</title>
        <authorList>
            <person name="Berendsen E.M."/>
            <person name="Wells-Bennik M.H."/>
            <person name="Krawcyk A.O."/>
            <person name="De Jong A."/>
            <person name="Holsappel S."/>
            <person name="Eijlander R.T."/>
            <person name="Kuipers O.P."/>
        </authorList>
    </citation>
    <scope>NUCLEOTIDE SEQUENCE [LARGE SCALE GENOMIC DNA]</scope>
    <source>
        <strain evidence="1 2">B4102</strain>
    </source>
</reference>
<dbReference type="OrthoDB" id="5879561at2"/>
<dbReference type="RefSeq" id="WP_066235614.1">
    <property type="nucleotide sequence ID" value="NZ_JBCMXV010000074.1"/>
</dbReference>
<dbReference type="Proteomes" id="UP000075666">
    <property type="component" value="Unassembled WGS sequence"/>
</dbReference>
<comment type="caution">
    <text evidence="1">The sequence shown here is derived from an EMBL/GenBank/DDBJ whole genome shotgun (WGS) entry which is preliminary data.</text>
</comment>
<organism evidence="1 2">
    <name type="scientific">Heyndrickxia sporothermodurans</name>
    <dbReference type="NCBI Taxonomy" id="46224"/>
    <lineage>
        <taxon>Bacteria</taxon>
        <taxon>Bacillati</taxon>
        <taxon>Bacillota</taxon>
        <taxon>Bacilli</taxon>
        <taxon>Bacillales</taxon>
        <taxon>Bacillaceae</taxon>
        <taxon>Heyndrickxia</taxon>
    </lineage>
</organism>
<dbReference type="AlphaFoldDB" id="A0A150KLE8"/>
<evidence type="ECO:0000313" key="1">
    <source>
        <dbReference type="EMBL" id="KYC89934.1"/>
    </source>
</evidence>
<dbReference type="STRING" id="46224.B4102_3941"/>
<protein>
    <submittedName>
        <fullName evidence="1">Uncharacterized protein</fullName>
    </submittedName>
</protein>
<keyword evidence="2" id="KW-1185">Reference proteome</keyword>
<dbReference type="PATRIC" id="fig|46224.3.peg.1085"/>
<gene>
    <name evidence="1" type="ORF">B4102_3941</name>
</gene>
<sequence>MILYFLEPEVSGGHGEYTIYGTEDDIATEGISGKVKYLHYEFEGWLGDDLLESTPAFIVSSILETELENSDFIGYKLEECLITTSDEFKEMYPNKKIPAFSRFIPLGKIEVEGENFKNWSGHHFCLSPKGELVVTQEALDFLKRVSIDNCYITPLTKE</sequence>
<proteinExistence type="predicted"/>
<dbReference type="EMBL" id="LQYN01000129">
    <property type="protein sequence ID" value="KYC89934.1"/>
    <property type="molecule type" value="Genomic_DNA"/>
</dbReference>
<accession>A0A150KLE8</accession>
<name>A0A150KLE8_9BACI</name>
<evidence type="ECO:0000313" key="2">
    <source>
        <dbReference type="Proteomes" id="UP000075666"/>
    </source>
</evidence>